<keyword evidence="2" id="KW-0677">Repeat</keyword>
<dbReference type="InterPro" id="IPR032675">
    <property type="entry name" value="LRR_dom_sf"/>
</dbReference>
<feature type="domain" description="R13L1/DRL21-like LRR repeat region" evidence="12">
    <location>
        <begin position="703"/>
        <end position="829"/>
    </location>
</feature>
<evidence type="ECO:0000256" key="6">
    <source>
        <dbReference type="SAM" id="Coils"/>
    </source>
</evidence>
<comment type="caution">
    <text evidence="13">The sequence shown here is derived from an EMBL/GenBank/DDBJ whole genome shotgun (WGS) entry which is preliminary data.</text>
</comment>
<dbReference type="FunFam" id="1.10.10.10:FF:000322">
    <property type="entry name" value="Probable disease resistance protein At1g63360"/>
    <property type="match status" value="1"/>
</dbReference>
<keyword evidence="5" id="KW-0067">ATP-binding</keyword>
<evidence type="ECO:0000259" key="8">
    <source>
        <dbReference type="Pfam" id="PF00931"/>
    </source>
</evidence>
<reference evidence="13" key="1">
    <citation type="submission" date="2022-08" db="EMBL/GenBank/DDBJ databases">
        <authorList>
            <person name="Gutierrez-Valencia J."/>
        </authorList>
    </citation>
    <scope>NUCLEOTIDE SEQUENCE</scope>
</reference>
<dbReference type="AlphaFoldDB" id="A0AAV0M4L5"/>
<sequence length="1261" mass="143982">MAFAVAEAILKKLAPLAAEQAGLLWSFKSDFLKLKSTVSSIRAVLLDADEQSGMNHQVRDWLDELKQVLYDADDLLDDFSTEALLKQRRNDGNRCVNEVCLFFTRSNQLVSGLVMAHRLKAIRTKLDEIDENRRKFNLETRLQDPAAAAAIKHERQTDSFVPYGFVGREEDKKKIIAMLLSSTNDEQKIEVIPILGMGGLGKTALAQCIYNDKNVSTCFQLKIWICVSDNFDQALLVRKMLESITKRKVEDLDLDILKGELKKEMGNKRFLLVLDDVWDHGDYKGKWDSLMSFWLQVEAAGSKIIVTTRLGGVANYFATKGIKPHKLKGLSEQESWVLFEQIAFKGEVESGERFVYIGKEVMRRCMGVPLAIRVIAGALSSKSNIVDWVAIRDKQAMFDGDDERKILGTLKLSYDNLPSELKSCFVYCSLFPKDFDIDVKLLVQIWMGQGFINSSQSSSASFEVGVEYFKSLLSRFFFQEPKSDAWGNVKWCKMHDLMHDVALGIASEEIVALKALDSMEGRGNSDRLRHISFDFEEKPTETWKAPDALASATVLRTFLPINTPYYGIGGIEEQNCEMIFSNNTRLRVLSLHGAKLESVARSIHKLTHLRYLNLGHNLMEVLPGEITILVNLQVLILNYCENLEQLPRDIVKLTDLEFLSLVRCSSLKGLPLGIGRLTRLRELSLFVVSAPSDYSHGAVAARISELEHLDNLSEELEIRNLELVKDEAEAKAASLFRKQHLQALTLKWSLPRRVFAGRDVGVLKALEPHKNLKELKLNGYGGHSLPSWFSTTLQNLIRLTLSNLGRLKYIEDDAGQFLPRLKYLWIRNCPRLVSWRSTTEIEMPQFPSLSDLRIEKCPKLVRLPHISADIDTVYLNYVDRKLLDQFVASFPPPSSPSRIKNLTICEIRGLRILPQGLLPHLASLEYLWIWGCPNLMNLYPPATSQQQHLTSLQFSALSNLRRFYIFHLPGIKRLPEWLQHSSNLQVLSIHDCDGLKCLPKWLPKLTALDTLIVSGCHFLSARLKSRTAEDWPKVAHIRKIDIDGTKVQRDGNYMRVEEPADENQLQEQEASGGEEEEEEEEEQQQQQELFSEEEDVDDADNNDDCEEEEEDDDDDNDDEEEEGLSSCIPSPRLYSWKSFCLGILSMEADIQATVLFFRMTLMTYKHKTHVVDSDRRIISDVDVDFYINDDEIHVVDSNHLKEKKKKNNNNNNNNNYSVREMMMMTFFIIMMRARKREDKNDEDEAKEELPFGTPSPRMLSS</sequence>
<organism evidence="13 14">
    <name type="scientific">Linum tenue</name>
    <dbReference type="NCBI Taxonomy" id="586396"/>
    <lineage>
        <taxon>Eukaryota</taxon>
        <taxon>Viridiplantae</taxon>
        <taxon>Streptophyta</taxon>
        <taxon>Embryophyta</taxon>
        <taxon>Tracheophyta</taxon>
        <taxon>Spermatophyta</taxon>
        <taxon>Magnoliopsida</taxon>
        <taxon>eudicotyledons</taxon>
        <taxon>Gunneridae</taxon>
        <taxon>Pentapetalae</taxon>
        <taxon>rosids</taxon>
        <taxon>fabids</taxon>
        <taxon>Malpighiales</taxon>
        <taxon>Linaceae</taxon>
        <taxon>Linum</taxon>
    </lineage>
</organism>
<keyword evidence="3" id="KW-0547">Nucleotide-binding</keyword>
<evidence type="ECO:0000259" key="12">
    <source>
        <dbReference type="Pfam" id="PF25019"/>
    </source>
</evidence>
<dbReference type="SUPFAM" id="SSF52540">
    <property type="entry name" value="P-loop containing nucleoside triphosphate hydrolases"/>
    <property type="match status" value="1"/>
</dbReference>
<evidence type="ECO:0000256" key="1">
    <source>
        <dbReference type="ARBA" id="ARBA00022614"/>
    </source>
</evidence>
<dbReference type="InterPro" id="IPR027417">
    <property type="entry name" value="P-loop_NTPase"/>
</dbReference>
<dbReference type="Gene3D" id="1.10.10.10">
    <property type="entry name" value="Winged helix-like DNA-binding domain superfamily/Winged helix DNA-binding domain"/>
    <property type="match status" value="1"/>
</dbReference>
<dbReference type="GO" id="GO:0043531">
    <property type="term" value="F:ADP binding"/>
    <property type="evidence" value="ECO:0007669"/>
    <property type="project" value="InterPro"/>
</dbReference>
<dbReference type="Pfam" id="PF25019">
    <property type="entry name" value="LRR_R13L1-DRL21"/>
    <property type="match status" value="1"/>
</dbReference>
<evidence type="ECO:0000259" key="11">
    <source>
        <dbReference type="Pfam" id="PF23559"/>
    </source>
</evidence>
<dbReference type="Gene3D" id="1.20.5.4130">
    <property type="match status" value="1"/>
</dbReference>
<evidence type="ECO:0000259" key="9">
    <source>
        <dbReference type="Pfam" id="PF18052"/>
    </source>
</evidence>
<feature type="domain" description="Disease resistance N-terminal" evidence="9">
    <location>
        <begin position="7"/>
        <end position="90"/>
    </location>
</feature>
<evidence type="ECO:0000313" key="13">
    <source>
        <dbReference type="EMBL" id="CAI0441340.1"/>
    </source>
</evidence>
<dbReference type="Gene3D" id="1.10.8.430">
    <property type="entry name" value="Helical domain of apoptotic protease-activating factors"/>
    <property type="match status" value="1"/>
</dbReference>
<dbReference type="GO" id="GO:0005524">
    <property type="term" value="F:ATP binding"/>
    <property type="evidence" value="ECO:0007669"/>
    <property type="project" value="UniProtKB-KW"/>
</dbReference>
<dbReference type="InterPro" id="IPR056789">
    <property type="entry name" value="LRR_R13L1-DRL21"/>
</dbReference>
<keyword evidence="6" id="KW-0175">Coiled coil</keyword>
<dbReference type="Gene3D" id="3.40.50.300">
    <property type="entry name" value="P-loop containing nucleotide triphosphate hydrolases"/>
    <property type="match status" value="1"/>
</dbReference>
<dbReference type="PRINTS" id="PR00364">
    <property type="entry name" value="DISEASERSIST"/>
</dbReference>
<dbReference type="GO" id="GO:0051707">
    <property type="term" value="P:response to other organism"/>
    <property type="evidence" value="ECO:0007669"/>
    <property type="project" value="UniProtKB-ARBA"/>
</dbReference>
<feature type="compositionally biased region" description="Acidic residues" evidence="7">
    <location>
        <begin position="1090"/>
        <end position="1123"/>
    </location>
</feature>
<evidence type="ECO:0000256" key="3">
    <source>
        <dbReference type="ARBA" id="ARBA00022741"/>
    </source>
</evidence>
<feature type="region of interest" description="Disordered" evidence="7">
    <location>
        <begin position="1238"/>
        <end position="1261"/>
    </location>
</feature>
<gene>
    <name evidence="13" type="ORF">LITE_LOCUS26832</name>
</gene>
<dbReference type="InterPro" id="IPR057135">
    <property type="entry name" value="At4g27190-like_LRR"/>
</dbReference>
<feature type="coiled-coil region" evidence="6">
    <location>
        <begin position="709"/>
        <end position="738"/>
    </location>
</feature>
<evidence type="ECO:0008006" key="15">
    <source>
        <dbReference type="Google" id="ProtNLM"/>
    </source>
</evidence>
<keyword evidence="1" id="KW-0433">Leucine-rich repeat</keyword>
<dbReference type="PANTHER" id="PTHR36766:SF38">
    <property type="entry name" value="DISEASE RESISTANCE PROTEIN RGA3"/>
    <property type="match status" value="1"/>
</dbReference>
<evidence type="ECO:0000256" key="7">
    <source>
        <dbReference type="SAM" id="MobiDB-lite"/>
    </source>
</evidence>
<proteinExistence type="predicted"/>
<dbReference type="Proteomes" id="UP001154282">
    <property type="component" value="Unassembled WGS sequence"/>
</dbReference>
<protein>
    <recommendedName>
        <fullName evidence="15">Disease resistance protein RGA3</fullName>
    </recommendedName>
</protein>
<dbReference type="Pfam" id="PF18052">
    <property type="entry name" value="Rx_N"/>
    <property type="match status" value="1"/>
</dbReference>
<feature type="region of interest" description="Disordered" evidence="7">
    <location>
        <begin position="1056"/>
        <end position="1127"/>
    </location>
</feature>
<dbReference type="GO" id="GO:0006952">
    <property type="term" value="P:defense response"/>
    <property type="evidence" value="ECO:0007669"/>
    <property type="project" value="UniProtKB-KW"/>
</dbReference>
<keyword evidence="4" id="KW-0611">Plant defense</keyword>
<dbReference type="Pfam" id="PF23559">
    <property type="entry name" value="WHD_DRP"/>
    <property type="match status" value="1"/>
</dbReference>
<dbReference type="Pfam" id="PF00931">
    <property type="entry name" value="NB-ARC"/>
    <property type="match status" value="1"/>
</dbReference>
<name>A0AAV0M4L5_9ROSI</name>
<dbReference type="EMBL" id="CAMGYJ010000007">
    <property type="protein sequence ID" value="CAI0441340.1"/>
    <property type="molecule type" value="Genomic_DNA"/>
</dbReference>
<feature type="compositionally biased region" description="Acidic residues" evidence="7">
    <location>
        <begin position="1072"/>
        <end position="1083"/>
    </location>
</feature>
<evidence type="ECO:0000313" key="14">
    <source>
        <dbReference type="Proteomes" id="UP001154282"/>
    </source>
</evidence>
<dbReference type="SUPFAM" id="SSF52058">
    <property type="entry name" value="L domain-like"/>
    <property type="match status" value="1"/>
</dbReference>
<dbReference type="InterPro" id="IPR036388">
    <property type="entry name" value="WH-like_DNA-bd_sf"/>
</dbReference>
<evidence type="ECO:0000256" key="2">
    <source>
        <dbReference type="ARBA" id="ARBA00022737"/>
    </source>
</evidence>
<dbReference type="InterPro" id="IPR042197">
    <property type="entry name" value="Apaf_helical"/>
</dbReference>
<keyword evidence="14" id="KW-1185">Reference proteome</keyword>
<feature type="domain" description="Disease resistance protein At4g27190-like leucine-rich repeats" evidence="10">
    <location>
        <begin position="890"/>
        <end position="1016"/>
    </location>
</feature>
<evidence type="ECO:0000256" key="4">
    <source>
        <dbReference type="ARBA" id="ARBA00022821"/>
    </source>
</evidence>
<evidence type="ECO:0000259" key="10">
    <source>
        <dbReference type="Pfam" id="PF23247"/>
    </source>
</evidence>
<dbReference type="Pfam" id="PF23247">
    <property type="entry name" value="LRR_RPS2"/>
    <property type="match status" value="1"/>
</dbReference>
<feature type="domain" description="Disease resistance protein winged helix" evidence="11">
    <location>
        <begin position="430"/>
        <end position="502"/>
    </location>
</feature>
<dbReference type="InterPro" id="IPR041118">
    <property type="entry name" value="Rx_N"/>
</dbReference>
<evidence type="ECO:0000256" key="5">
    <source>
        <dbReference type="ARBA" id="ARBA00022840"/>
    </source>
</evidence>
<accession>A0AAV0M4L5</accession>
<dbReference type="InterPro" id="IPR058922">
    <property type="entry name" value="WHD_DRP"/>
</dbReference>
<dbReference type="PANTHER" id="PTHR36766">
    <property type="entry name" value="PLANT BROAD-SPECTRUM MILDEW RESISTANCE PROTEIN RPW8"/>
    <property type="match status" value="1"/>
</dbReference>
<dbReference type="SUPFAM" id="SSF52047">
    <property type="entry name" value="RNI-like"/>
    <property type="match status" value="1"/>
</dbReference>
<feature type="domain" description="NB-ARC" evidence="8">
    <location>
        <begin position="169"/>
        <end position="348"/>
    </location>
</feature>
<dbReference type="InterPro" id="IPR002182">
    <property type="entry name" value="NB-ARC"/>
</dbReference>
<dbReference type="Gene3D" id="3.80.10.10">
    <property type="entry name" value="Ribonuclease Inhibitor"/>
    <property type="match status" value="3"/>
</dbReference>